<dbReference type="Proteomes" id="UP000002019">
    <property type="component" value="Chromosome"/>
</dbReference>
<dbReference type="HOGENOM" id="CLU_067062_0_0_0"/>
<name>B0VGM6_CLOAI</name>
<dbReference type="NCBIfam" id="NF033709">
    <property type="entry name" value="PorV_fam"/>
    <property type="match status" value="1"/>
</dbReference>
<keyword evidence="2" id="KW-1185">Reference proteome</keyword>
<dbReference type="eggNOG" id="COG2831">
    <property type="taxonomic scope" value="Bacteria"/>
</dbReference>
<dbReference type="AlphaFoldDB" id="B0VGM6"/>
<evidence type="ECO:0000313" key="2">
    <source>
        <dbReference type="Proteomes" id="UP000002019"/>
    </source>
</evidence>
<organism evidence="1 2">
    <name type="scientific">Cloacimonas acidaminovorans (strain Evry)</name>
    <dbReference type="NCBI Taxonomy" id="459349"/>
    <lineage>
        <taxon>Bacteria</taxon>
        <taxon>Pseudomonadati</taxon>
        <taxon>Candidatus Cloacimonadota</taxon>
        <taxon>Candidatus Cloacimonadia</taxon>
        <taxon>Candidatus Cloacimonadales</taxon>
        <taxon>Candidatus Cloacimonadaceae</taxon>
        <taxon>Candidatus Cloacimonas</taxon>
    </lineage>
</organism>
<dbReference type="KEGG" id="caci:CLOAM0576"/>
<dbReference type="OrthoDB" id="9809953at2"/>
<gene>
    <name evidence="1" type="ordered locus">CLOAM0576</name>
</gene>
<proteinExistence type="predicted"/>
<sequence length="300" mass="33029">MKHTIITLCIMLIGGMCFAGIDENAGTYGYKFLNVPYGPVSLSLAGRGVFSIDNPGSFLLQPAASCMNDQHLLGITHNMWLADTQANMIAYSFAQRKSHFGIAMRNLDYGEIENRDDMGFLIGNYHPLDIDVTANYAHRVTPSIYAGANLGILYQKLNTASSLALHTDLGFCWLPPVKDAKITLVGRNLGIANHTDEERVKLPVCFELDINKGFSVAEQHLILGGSVIQTLDEDLKGNVNLECELFQLLTLRGGYLLGYDAQDFSAGFGVKYKNISVDYGYGAFNSELNDVHSFGVTYRF</sequence>
<evidence type="ECO:0000313" key="1">
    <source>
        <dbReference type="EMBL" id="CAO80463.1"/>
    </source>
</evidence>
<dbReference type="STRING" id="459349.CLOAM0576"/>
<accession>B0VGM6</accession>
<dbReference type="EMBL" id="CU466930">
    <property type="protein sequence ID" value="CAO80463.1"/>
    <property type="molecule type" value="Genomic_DNA"/>
</dbReference>
<reference evidence="1 2" key="1">
    <citation type="journal article" date="2008" name="J. Bacteriol.">
        <title>'Candidatus Cloacamonas acidaminovorans': genome sequence reconstruction provides a first glimpse of a new bacterial division.</title>
        <authorList>
            <person name="Pelletier E."/>
            <person name="Kreimeyer A."/>
            <person name="Bocs S."/>
            <person name="Rouy Z."/>
            <person name="Gyapay G."/>
            <person name="Chouari R."/>
            <person name="Riviere D."/>
            <person name="Ganesan A."/>
            <person name="Daegelen P."/>
            <person name="Sghir A."/>
            <person name="Cohen G.N."/>
            <person name="Medigue C."/>
            <person name="Weissenbach J."/>
            <person name="Le Paslier D."/>
        </authorList>
    </citation>
    <scope>NUCLEOTIDE SEQUENCE [LARGE SCALE GENOMIC DNA]</scope>
    <source>
        <strain evidence="2">Evry</strain>
    </source>
</reference>
<dbReference type="RefSeq" id="WP_015424323.1">
    <property type="nucleotide sequence ID" value="NC_020449.1"/>
</dbReference>
<protein>
    <recommendedName>
        <fullName evidence="3">PorV/PorQ family protein</fullName>
    </recommendedName>
</protein>
<evidence type="ECO:0008006" key="3">
    <source>
        <dbReference type="Google" id="ProtNLM"/>
    </source>
</evidence>